<proteinExistence type="predicted"/>
<dbReference type="AlphaFoldDB" id="A0A0A8YWZ9"/>
<organism evidence="1">
    <name type="scientific">Arundo donax</name>
    <name type="common">Giant reed</name>
    <name type="synonym">Donax arundinaceus</name>
    <dbReference type="NCBI Taxonomy" id="35708"/>
    <lineage>
        <taxon>Eukaryota</taxon>
        <taxon>Viridiplantae</taxon>
        <taxon>Streptophyta</taxon>
        <taxon>Embryophyta</taxon>
        <taxon>Tracheophyta</taxon>
        <taxon>Spermatophyta</taxon>
        <taxon>Magnoliopsida</taxon>
        <taxon>Liliopsida</taxon>
        <taxon>Poales</taxon>
        <taxon>Poaceae</taxon>
        <taxon>PACMAD clade</taxon>
        <taxon>Arundinoideae</taxon>
        <taxon>Arundineae</taxon>
        <taxon>Arundo</taxon>
    </lineage>
</organism>
<dbReference type="EMBL" id="GBRH01270783">
    <property type="protein sequence ID" value="JAD27112.1"/>
    <property type="molecule type" value="Transcribed_RNA"/>
</dbReference>
<reference evidence="1" key="2">
    <citation type="journal article" date="2015" name="Data Brief">
        <title>Shoot transcriptome of the giant reed, Arundo donax.</title>
        <authorList>
            <person name="Barrero R.A."/>
            <person name="Guerrero F.D."/>
            <person name="Moolhuijzen P."/>
            <person name="Goolsby J.A."/>
            <person name="Tidwell J."/>
            <person name="Bellgard S.E."/>
            <person name="Bellgard M.I."/>
        </authorList>
    </citation>
    <scope>NUCLEOTIDE SEQUENCE</scope>
    <source>
        <tissue evidence="1">Shoot tissue taken approximately 20 cm above the soil surface</tissue>
    </source>
</reference>
<name>A0A0A8YWZ9_ARUDO</name>
<reference evidence="1" key="1">
    <citation type="submission" date="2014-09" db="EMBL/GenBank/DDBJ databases">
        <authorList>
            <person name="Magalhaes I.L.F."/>
            <person name="Oliveira U."/>
            <person name="Santos F.R."/>
            <person name="Vidigal T.H.D.A."/>
            <person name="Brescovit A.D."/>
            <person name="Santos A.J."/>
        </authorList>
    </citation>
    <scope>NUCLEOTIDE SEQUENCE</scope>
    <source>
        <tissue evidence="1">Shoot tissue taken approximately 20 cm above the soil surface</tissue>
    </source>
</reference>
<evidence type="ECO:0000313" key="1">
    <source>
        <dbReference type="EMBL" id="JAD27112.1"/>
    </source>
</evidence>
<accession>A0A0A8YWZ9</accession>
<sequence>MISSVQVVNTKPFDLCIIWMFYPFF</sequence>
<protein>
    <submittedName>
        <fullName evidence="1">Uncharacterized protein</fullName>
    </submittedName>
</protein>